<keyword evidence="7" id="KW-0915">Sodium</keyword>
<evidence type="ECO:0000256" key="3">
    <source>
        <dbReference type="ARBA" id="ARBA00022448"/>
    </source>
</evidence>
<dbReference type="NCBIfam" id="TIGR00813">
    <property type="entry name" value="sss"/>
    <property type="match status" value="1"/>
</dbReference>
<feature type="transmembrane region" description="Helical" evidence="11">
    <location>
        <begin position="824"/>
        <end position="841"/>
    </location>
</feature>
<evidence type="ECO:0000256" key="5">
    <source>
        <dbReference type="ARBA" id="ARBA00022692"/>
    </source>
</evidence>
<feature type="transmembrane region" description="Helical" evidence="11">
    <location>
        <begin position="623"/>
        <end position="641"/>
    </location>
</feature>
<comment type="subcellular location">
    <subcellularLocation>
        <location evidence="1">Cell membrane</location>
        <topology evidence="1">Multi-pass membrane protein</topology>
    </subcellularLocation>
</comment>
<dbReference type="OrthoDB" id="9803597at2"/>
<dbReference type="PROSITE" id="PS50283">
    <property type="entry name" value="NA_SOLUT_SYMP_3"/>
    <property type="match status" value="1"/>
</dbReference>
<dbReference type="Gene3D" id="2.120.10.80">
    <property type="entry name" value="Kelch-type beta propeller"/>
    <property type="match status" value="1"/>
</dbReference>
<name>A0A1N7NCI3_9BACT</name>
<dbReference type="InterPro" id="IPR056734">
    <property type="entry name" value="NANM"/>
</dbReference>
<keyword evidence="10" id="KW-0739">Sodium transport</keyword>
<evidence type="ECO:0000256" key="9">
    <source>
        <dbReference type="ARBA" id="ARBA00023136"/>
    </source>
</evidence>
<dbReference type="InterPro" id="IPR038377">
    <property type="entry name" value="Na/Glc_symporter_sf"/>
</dbReference>
<feature type="transmembrane region" description="Helical" evidence="11">
    <location>
        <begin position="662"/>
        <end position="687"/>
    </location>
</feature>
<feature type="transmembrane region" description="Helical" evidence="11">
    <location>
        <begin position="572"/>
        <end position="593"/>
    </location>
</feature>
<dbReference type="Proteomes" id="UP000186026">
    <property type="component" value="Unassembled WGS sequence"/>
</dbReference>
<dbReference type="SUPFAM" id="SSF117281">
    <property type="entry name" value="Kelch motif"/>
    <property type="match status" value="1"/>
</dbReference>
<evidence type="ECO:0000256" key="2">
    <source>
        <dbReference type="ARBA" id="ARBA00006434"/>
    </source>
</evidence>
<feature type="transmembrane region" description="Helical" evidence="11">
    <location>
        <begin position="468"/>
        <end position="489"/>
    </location>
</feature>
<accession>A0A1N7NCI3</accession>
<dbReference type="EMBL" id="FTOP01000009">
    <property type="protein sequence ID" value="SIS96012.1"/>
    <property type="molecule type" value="Genomic_DNA"/>
</dbReference>
<dbReference type="STRING" id="529505.SAMN05421761_10978"/>
<keyword evidence="5 11" id="KW-0812">Transmembrane</keyword>
<evidence type="ECO:0000313" key="12">
    <source>
        <dbReference type="EMBL" id="SIS96012.1"/>
    </source>
</evidence>
<dbReference type="GO" id="GO:0015293">
    <property type="term" value="F:symporter activity"/>
    <property type="evidence" value="ECO:0007669"/>
    <property type="project" value="TreeGrafter"/>
</dbReference>
<dbReference type="CDD" id="cd11495">
    <property type="entry name" value="SLC5sbd_NIS-like_u3"/>
    <property type="match status" value="1"/>
</dbReference>
<gene>
    <name evidence="12" type="ORF">SAMN05421761_10978</name>
</gene>
<sequence length="903" mass="99653">MRRLFILLLIFQCWVRLEASQDEITQLNWSSIANLEDVDSEVGKLGYAGMFVGEHRGAIIMAGGANFPEQMPWDGGKKFWWNSIFFLDVTPNGFTWVKNLDVKLSKNLAYGAAVSTPQGVVLIGGENESGPQNDVTMLSWIPERKELKVSHLPKLPIHLSYTTATYSHGKVYVAGGEEQDKTSDAFLVLDIAAENPQWKSLATWPGAPRSNAVLVNQMSGDYEKLYLFGGRRKVPNAISELYADVFEYDPRLNKWNQLDPIKDNDGAVVPISAMAGAPYGSGHILLFGGVTGRYFSKLEALALKISNTENDEEKEYFEEERKKLIAEHPGFSNQIFSFHAITKTWTVLDDMPFTSSVNTIAVTSGNHIIIPSGETSPGLRTSEIKSLTIKNKQQFGTLNYIVLGGYLGILVVMGFFISKKQHNVADFFKAGGRVPWWAAGISVFGTQLSAITFMAIPAKTFSTDWTLFFLLMTIIMISPVIIALFLPFFRRLNLTTAYEYLELRFNRTVRNLGSLIYVTLQFGRLGIVLLLPSLALSVVTGMSVELCILIMGVLSILYTVLGGIEAVIWTDVIQVLVLLGGALVSLVLMVYHMDMEWSSIKELALDSGKMRIFDTSFDFTGTAIWVVLIGGLASNLVQYGSDQTVIQRYLTTKDEKTAARGIMTGAWMALPSALIFFAIGTALYLFYLQHPQDLSPVIQNTDSIFPWYIVTQLPQGVSGLLIAAVFAAAMSSLDSSMNSVATVITTDFYKRWFPSQKEEGKQLTFARWVTVAIGVGGTLLALMMASMGIPSLWDQFNMLIGLFAGGLGGIFLIGILSRSVNGQGAVLGLAASALVQILVKYQTDLSIHLYAFTGLVSAMLFTYLFSLLFQKPSPKSIEGLTIHSLKKEKEEMQYEGVMAYRGK</sequence>
<dbReference type="AlphaFoldDB" id="A0A1N7NCI3"/>
<dbReference type="GO" id="GO:0005886">
    <property type="term" value="C:plasma membrane"/>
    <property type="evidence" value="ECO:0007669"/>
    <property type="project" value="UniProtKB-SubCell"/>
</dbReference>
<feature type="transmembrane region" description="Helical" evidence="11">
    <location>
        <begin position="795"/>
        <end position="817"/>
    </location>
</feature>
<dbReference type="GO" id="GO:0006814">
    <property type="term" value="P:sodium ion transport"/>
    <property type="evidence" value="ECO:0007669"/>
    <property type="project" value="UniProtKB-KW"/>
</dbReference>
<keyword evidence="6 11" id="KW-1133">Transmembrane helix</keyword>
<feature type="transmembrane region" description="Helical" evidence="11">
    <location>
        <begin position="537"/>
        <end position="560"/>
    </location>
</feature>
<dbReference type="InterPro" id="IPR051163">
    <property type="entry name" value="Sodium:Solute_Symporter_SSF"/>
</dbReference>
<feature type="transmembrane region" description="Helical" evidence="11">
    <location>
        <begin position="707"/>
        <end position="729"/>
    </location>
</feature>
<keyword evidence="13" id="KW-1185">Reference proteome</keyword>
<feature type="transmembrane region" description="Helical" evidence="11">
    <location>
        <begin position="436"/>
        <end position="456"/>
    </location>
</feature>
<feature type="transmembrane region" description="Helical" evidence="11">
    <location>
        <begin position="509"/>
        <end position="531"/>
    </location>
</feature>
<feature type="transmembrane region" description="Helical" evidence="11">
    <location>
        <begin position="765"/>
        <end position="789"/>
    </location>
</feature>
<dbReference type="PANTHER" id="PTHR42985:SF40">
    <property type="entry name" value="LD47995P-RELATED"/>
    <property type="match status" value="1"/>
</dbReference>
<keyword evidence="8" id="KW-0406">Ion transport</keyword>
<evidence type="ECO:0000256" key="11">
    <source>
        <dbReference type="SAM" id="Phobius"/>
    </source>
</evidence>
<dbReference type="Gene3D" id="1.20.1730.10">
    <property type="entry name" value="Sodium/glucose cotransporter"/>
    <property type="match status" value="1"/>
</dbReference>
<evidence type="ECO:0000256" key="10">
    <source>
        <dbReference type="ARBA" id="ARBA00023201"/>
    </source>
</evidence>
<dbReference type="RefSeq" id="WP_076501590.1">
    <property type="nucleotide sequence ID" value="NZ_FTOP01000009.1"/>
</dbReference>
<dbReference type="PANTHER" id="PTHR42985">
    <property type="entry name" value="SODIUM-COUPLED MONOCARBOXYLATE TRANSPORTER"/>
    <property type="match status" value="1"/>
</dbReference>
<dbReference type="Pfam" id="PF00474">
    <property type="entry name" value="SSF"/>
    <property type="match status" value="1"/>
</dbReference>
<evidence type="ECO:0000256" key="4">
    <source>
        <dbReference type="ARBA" id="ARBA00022475"/>
    </source>
</evidence>
<evidence type="ECO:0000313" key="13">
    <source>
        <dbReference type="Proteomes" id="UP000186026"/>
    </source>
</evidence>
<comment type="similarity">
    <text evidence="2">Belongs to the sodium:solute symporter (SSF) (TC 2.A.21) family.</text>
</comment>
<keyword evidence="9 11" id="KW-0472">Membrane</keyword>
<feature type="transmembrane region" description="Helical" evidence="11">
    <location>
        <begin position="398"/>
        <end position="416"/>
    </location>
</feature>
<evidence type="ECO:0000256" key="6">
    <source>
        <dbReference type="ARBA" id="ARBA00022989"/>
    </source>
</evidence>
<dbReference type="InterPro" id="IPR015915">
    <property type="entry name" value="Kelch-typ_b-propeller"/>
</dbReference>
<proteinExistence type="inferred from homology"/>
<evidence type="ECO:0000256" key="1">
    <source>
        <dbReference type="ARBA" id="ARBA00004651"/>
    </source>
</evidence>
<keyword evidence="3" id="KW-0813">Transport</keyword>
<evidence type="ECO:0000256" key="8">
    <source>
        <dbReference type="ARBA" id="ARBA00023065"/>
    </source>
</evidence>
<evidence type="ECO:0000256" key="7">
    <source>
        <dbReference type="ARBA" id="ARBA00023053"/>
    </source>
</evidence>
<keyword evidence="4" id="KW-1003">Cell membrane</keyword>
<feature type="transmembrane region" description="Helical" evidence="11">
    <location>
        <begin position="847"/>
        <end position="869"/>
    </location>
</feature>
<dbReference type="InterPro" id="IPR001734">
    <property type="entry name" value="Na/solute_symporter"/>
</dbReference>
<organism evidence="12 13">
    <name type="scientific">Belliella pelovolcani</name>
    <dbReference type="NCBI Taxonomy" id="529505"/>
    <lineage>
        <taxon>Bacteria</taxon>
        <taxon>Pseudomonadati</taxon>
        <taxon>Bacteroidota</taxon>
        <taxon>Cytophagia</taxon>
        <taxon>Cytophagales</taxon>
        <taxon>Cyclobacteriaceae</taxon>
        <taxon>Belliella</taxon>
    </lineage>
</organism>
<protein>
    <submittedName>
        <fullName evidence="12">Cyclically-permuted mutarotase family protein</fullName>
    </submittedName>
</protein>
<dbReference type="Pfam" id="PF24996">
    <property type="entry name" value="NANM"/>
    <property type="match status" value="1"/>
</dbReference>
<reference evidence="13" key="1">
    <citation type="submission" date="2017-01" db="EMBL/GenBank/DDBJ databases">
        <authorList>
            <person name="Varghese N."/>
            <person name="Submissions S."/>
        </authorList>
    </citation>
    <scope>NUCLEOTIDE SEQUENCE [LARGE SCALE GENOMIC DNA]</scope>
    <source>
        <strain evidence="13">DSM 46698</strain>
    </source>
</reference>